<organism evidence="7 8">
    <name type="scientific">Trichoderma asperellum (strain ATCC 204424 / CBS 433.97 / NBRC 101777)</name>
    <dbReference type="NCBI Taxonomy" id="1042311"/>
    <lineage>
        <taxon>Eukaryota</taxon>
        <taxon>Fungi</taxon>
        <taxon>Dikarya</taxon>
        <taxon>Ascomycota</taxon>
        <taxon>Pezizomycotina</taxon>
        <taxon>Sordariomycetes</taxon>
        <taxon>Hypocreomycetidae</taxon>
        <taxon>Hypocreales</taxon>
        <taxon>Hypocreaceae</taxon>
        <taxon>Trichoderma</taxon>
    </lineage>
</organism>
<dbReference type="AlphaFoldDB" id="A0A2T3Z814"/>
<dbReference type="Proteomes" id="UP000240493">
    <property type="component" value="Unassembled WGS sequence"/>
</dbReference>
<keyword evidence="4" id="KW-1133">Transmembrane helix</keyword>
<sequence>MSFLDQLGQGLAVVQREAAKHITAENINRAAEEIRRHVDNAAQQHATLENMNRAGEEIRKHVDYAAQQIQEHVTPENMNRASEEVQKALDNAVRFVGEAAENARPHVEEAITSLKDTASHVEEWTKDEKNIEAVKNAAQTANFAKENPGLVAGLFMMVAPGIITAPVMGVARVLGFTSGGIAANSIASGAQSAAGNVAAKGAFATVQSAAAGGYGSGVLAGVVRVAGGAIAGLGGIGRGLMNWLGGGRQYPPPRREEH</sequence>
<feature type="coiled-coil region" evidence="6">
    <location>
        <begin position="24"/>
        <end position="51"/>
    </location>
</feature>
<dbReference type="OrthoDB" id="4900022at2759"/>
<evidence type="ECO:0000256" key="4">
    <source>
        <dbReference type="ARBA" id="ARBA00022989"/>
    </source>
</evidence>
<keyword evidence="8" id="KW-1185">Reference proteome</keyword>
<keyword evidence="5" id="KW-0472">Membrane</keyword>
<evidence type="ECO:0000313" key="8">
    <source>
        <dbReference type="Proteomes" id="UP000240493"/>
    </source>
</evidence>
<proteinExistence type="inferred from homology"/>
<evidence type="ECO:0000256" key="6">
    <source>
        <dbReference type="SAM" id="Coils"/>
    </source>
</evidence>
<evidence type="ECO:0000256" key="5">
    <source>
        <dbReference type="ARBA" id="ARBA00023136"/>
    </source>
</evidence>
<dbReference type="Gene3D" id="6.10.110.10">
    <property type="match status" value="1"/>
</dbReference>
<dbReference type="PANTHER" id="PTHR16932">
    <property type="entry name" value="INTERFERON ALPHA-INDUCIBLE PROTEIN 27"/>
    <property type="match status" value="1"/>
</dbReference>
<comment type="similarity">
    <text evidence="2">Belongs to the IFI6/IFI27 family.</text>
</comment>
<reference evidence="7 8" key="1">
    <citation type="submission" date="2016-07" db="EMBL/GenBank/DDBJ databases">
        <title>Multiple horizontal gene transfer events from other fungi enriched the ability of initially mycotrophic Trichoderma (Ascomycota) to feed on dead plant biomass.</title>
        <authorList>
            <consortium name="DOE Joint Genome Institute"/>
            <person name="Aerts A."/>
            <person name="Atanasova L."/>
            <person name="Chenthamara K."/>
            <person name="Zhang J."/>
            <person name="Grujic M."/>
            <person name="Henrissat B."/>
            <person name="Kuo A."/>
            <person name="Salamov A."/>
            <person name="Lipzen A."/>
            <person name="Labutti K."/>
            <person name="Barry K."/>
            <person name="Miao Y."/>
            <person name="Rahimi M.J."/>
            <person name="Shen Q."/>
            <person name="Grigoriev I.V."/>
            <person name="Kubicek C.P."/>
            <person name="Druzhinina I.S."/>
        </authorList>
    </citation>
    <scope>NUCLEOTIDE SEQUENCE [LARGE SCALE GENOMIC DNA]</scope>
    <source>
        <strain evidence="7 8">CBS 433.97</strain>
    </source>
</reference>
<dbReference type="GO" id="GO:0016020">
    <property type="term" value="C:membrane"/>
    <property type="evidence" value="ECO:0007669"/>
    <property type="project" value="UniProtKB-SubCell"/>
</dbReference>
<evidence type="ECO:0000256" key="3">
    <source>
        <dbReference type="ARBA" id="ARBA00022692"/>
    </source>
</evidence>
<protein>
    <submittedName>
        <fullName evidence="7">Uncharacterized protein</fullName>
    </submittedName>
</protein>
<name>A0A2T3Z814_TRIA4</name>
<evidence type="ECO:0000256" key="2">
    <source>
        <dbReference type="ARBA" id="ARBA00007262"/>
    </source>
</evidence>
<evidence type="ECO:0000313" key="7">
    <source>
        <dbReference type="EMBL" id="PTB40949.1"/>
    </source>
</evidence>
<evidence type="ECO:0000256" key="1">
    <source>
        <dbReference type="ARBA" id="ARBA00004141"/>
    </source>
</evidence>
<dbReference type="InterPro" id="IPR009311">
    <property type="entry name" value="IFI6/IFI27-like"/>
</dbReference>
<dbReference type="PANTHER" id="PTHR16932:SF18">
    <property type="entry name" value="INTERFERON, ALPHA-INDUCIBLE PROTEIN 27-LIKE 2"/>
    <property type="match status" value="1"/>
</dbReference>
<accession>A0A2T3Z814</accession>
<dbReference type="InterPro" id="IPR038213">
    <property type="entry name" value="IFI6/IFI27-like_sf"/>
</dbReference>
<keyword evidence="3" id="KW-0812">Transmembrane</keyword>
<comment type="subcellular location">
    <subcellularLocation>
        <location evidence="1">Membrane</location>
        <topology evidence="1">Multi-pass membrane protein</topology>
    </subcellularLocation>
</comment>
<gene>
    <name evidence="7" type="ORF">M441DRAFT_27459</name>
</gene>
<dbReference type="EMBL" id="KZ679262">
    <property type="protein sequence ID" value="PTB40949.1"/>
    <property type="molecule type" value="Genomic_DNA"/>
</dbReference>
<keyword evidence="6" id="KW-0175">Coiled coil</keyword>